<accession>A0ABV5YAT6</accession>
<keyword evidence="1" id="KW-0732">Signal</keyword>
<feature type="signal peptide" evidence="1">
    <location>
        <begin position="1"/>
        <end position="20"/>
    </location>
</feature>
<dbReference type="EMBL" id="JBHLZP010000025">
    <property type="protein sequence ID" value="MFB9831691.1"/>
    <property type="molecule type" value="Genomic_DNA"/>
</dbReference>
<protein>
    <recommendedName>
        <fullName evidence="4">Leucine-binding protein domain-containing protein</fullName>
    </recommendedName>
</protein>
<comment type="caution">
    <text evidence="2">The sequence shown here is derived from an EMBL/GenBank/DDBJ whole genome shotgun (WGS) entry which is preliminary data.</text>
</comment>
<dbReference type="Proteomes" id="UP001589627">
    <property type="component" value="Unassembled WGS sequence"/>
</dbReference>
<organism evidence="2 3">
    <name type="scientific">Actinoallomurus acaciae</name>
    <dbReference type="NCBI Taxonomy" id="502577"/>
    <lineage>
        <taxon>Bacteria</taxon>
        <taxon>Bacillati</taxon>
        <taxon>Actinomycetota</taxon>
        <taxon>Actinomycetes</taxon>
        <taxon>Streptosporangiales</taxon>
        <taxon>Thermomonosporaceae</taxon>
        <taxon>Actinoallomurus</taxon>
    </lineage>
</organism>
<dbReference type="Gene3D" id="3.40.50.2300">
    <property type="match status" value="2"/>
</dbReference>
<dbReference type="InterPro" id="IPR028082">
    <property type="entry name" value="Peripla_BP_I"/>
</dbReference>
<name>A0ABV5YAT6_9ACTN</name>
<dbReference type="SUPFAM" id="SSF53822">
    <property type="entry name" value="Periplasmic binding protein-like I"/>
    <property type="match status" value="1"/>
</dbReference>
<gene>
    <name evidence="2" type="ORF">ACFFNX_05745</name>
</gene>
<sequence length="446" mass="47396">MSMRSLSLTAVLSIALLLSAACGGSTVDGKSSGTTNRQVSGPIRLAYVVPDWTALAKALKDPTLDPPKMIVSAKKEFTALVAWANKNGGVGGRRIEAKPYTIDQYVTPDQMTKYCDQMAEDDRREVVIDASIFTAEQGWQCMADHKMAYTGIATATDSTFLKSVAPYIATTYATIDTQMKALASLAKTAGFLDGAKVGVLLTDLPVMHRNYEQAMKPAFAAAGVPAPQVKYITSNDQAQTDNAVLGFKSAGVSRIFMLTSVVDYLNFSNQAQSQNYHPRYGFSDYQAMVQVASQYGSPRQNAGAIGVSSVVGPSGIAADASRVSSDRTSPYEDDQVTPGFKSCMSILSGGVGTDYMNPGQAGASTFQASYCDGFMLWLDSARKIGAGWTPERFGQGLAALGSSYASSRMASVDFSAGSTGGPVTFGLGEYSAKCKCFVKKLDFMRP</sequence>
<proteinExistence type="predicted"/>
<evidence type="ECO:0000313" key="3">
    <source>
        <dbReference type="Proteomes" id="UP001589627"/>
    </source>
</evidence>
<reference evidence="2 3" key="1">
    <citation type="submission" date="2024-09" db="EMBL/GenBank/DDBJ databases">
        <authorList>
            <person name="Sun Q."/>
            <person name="Mori K."/>
        </authorList>
    </citation>
    <scope>NUCLEOTIDE SEQUENCE [LARGE SCALE GENOMIC DNA]</scope>
    <source>
        <strain evidence="2 3">TBRC 0563</strain>
    </source>
</reference>
<evidence type="ECO:0000256" key="1">
    <source>
        <dbReference type="SAM" id="SignalP"/>
    </source>
</evidence>
<evidence type="ECO:0000313" key="2">
    <source>
        <dbReference type="EMBL" id="MFB9831691.1"/>
    </source>
</evidence>
<dbReference type="RefSeq" id="WP_378196289.1">
    <property type="nucleotide sequence ID" value="NZ_JBHLZP010000025.1"/>
</dbReference>
<dbReference type="PROSITE" id="PS51257">
    <property type="entry name" value="PROKAR_LIPOPROTEIN"/>
    <property type="match status" value="1"/>
</dbReference>
<feature type="chain" id="PRO_5046830246" description="Leucine-binding protein domain-containing protein" evidence="1">
    <location>
        <begin position="21"/>
        <end position="446"/>
    </location>
</feature>
<evidence type="ECO:0008006" key="4">
    <source>
        <dbReference type="Google" id="ProtNLM"/>
    </source>
</evidence>
<keyword evidence="3" id="KW-1185">Reference proteome</keyword>